<proteinExistence type="predicted"/>
<dbReference type="GeneID" id="36584107"/>
<sequence length="53" mass="6292">LFKRLYWGRTWVVQEIVLATDIYIVSGSRSFSWEILQRAIDCYLPNARDTLEV</sequence>
<evidence type="ECO:0000313" key="1">
    <source>
        <dbReference type="EMBL" id="PMD51668.1"/>
    </source>
</evidence>
<evidence type="ECO:0008006" key="3">
    <source>
        <dbReference type="Google" id="ProtNLM"/>
    </source>
</evidence>
<dbReference type="OrthoDB" id="3564562at2759"/>
<dbReference type="RefSeq" id="XP_024728572.1">
    <property type="nucleotide sequence ID" value="XM_024876028.1"/>
</dbReference>
<dbReference type="Proteomes" id="UP000235371">
    <property type="component" value="Unassembled WGS sequence"/>
</dbReference>
<dbReference type="InParanoid" id="A0A2J6SLN7"/>
<reference evidence="1 2" key="1">
    <citation type="submission" date="2016-04" db="EMBL/GenBank/DDBJ databases">
        <title>A degradative enzymes factory behind the ericoid mycorrhizal symbiosis.</title>
        <authorList>
            <consortium name="DOE Joint Genome Institute"/>
            <person name="Martino E."/>
            <person name="Morin E."/>
            <person name="Grelet G."/>
            <person name="Kuo A."/>
            <person name="Kohler A."/>
            <person name="Daghino S."/>
            <person name="Barry K."/>
            <person name="Choi C."/>
            <person name="Cichocki N."/>
            <person name="Clum A."/>
            <person name="Copeland A."/>
            <person name="Hainaut M."/>
            <person name="Haridas S."/>
            <person name="Labutti K."/>
            <person name="Lindquist E."/>
            <person name="Lipzen A."/>
            <person name="Khouja H.-R."/>
            <person name="Murat C."/>
            <person name="Ohm R."/>
            <person name="Olson A."/>
            <person name="Spatafora J."/>
            <person name="Veneault-Fourrey C."/>
            <person name="Henrissat B."/>
            <person name="Grigoriev I."/>
            <person name="Martin F."/>
            <person name="Perotto S."/>
        </authorList>
    </citation>
    <scope>NUCLEOTIDE SEQUENCE [LARGE SCALE GENOMIC DNA]</scope>
    <source>
        <strain evidence="1 2">E</strain>
    </source>
</reference>
<feature type="non-terminal residue" evidence="1">
    <location>
        <position position="1"/>
    </location>
</feature>
<accession>A0A2J6SLN7</accession>
<keyword evidence="2" id="KW-1185">Reference proteome</keyword>
<name>A0A2J6SLN7_9HELO</name>
<organism evidence="1 2">
    <name type="scientific">Hyaloscypha bicolor E</name>
    <dbReference type="NCBI Taxonomy" id="1095630"/>
    <lineage>
        <taxon>Eukaryota</taxon>
        <taxon>Fungi</taxon>
        <taxon>Dikarya</taxon>
        <taxon>Ascomycota</taxon>
        <taxon>Pezizomycotina</taxon>
        <taxon>Leotiomycetes</taxon>
        <taxon>Helotiales</taxon>
        <taxon>Hyaloscyphaceae</taxon>
        <taxon>Hyaloscypha</taxon>
        <taxon>Hyaloscypha bicolor</taxon>
    </lineage>
</organism>
<dbReference type="AlphaFoldDB" id="A0A2J6SLN7"/>
<evidence type="ECO:0000313" key="2">
    <source>
        <dbReference type="Proteomes" id="UP000235371"/>
    </source>
</evidence>
<protein>
    <recommendedName>
        <fullName evidence="3">Heterokaryon incompatibility domain-containing protein</fullName>
    </recommendedName>
</protein>
<dbReference type="EMBL" id="KZ613912">
    <property type="protein sequence ID" value="PMD51668.1"/>
    <property type="molecule type" value="Genomic_DNA"/>
</dbReference>
<gene>
    <name evidence="1" type="ORF">K444DRAFT_544116</name>
</gene>